<dbReference type="Gene3D" id="3.60.21.10">
    <property type="match status" value="1"/>
</dbReference>
<proteinExistence type="predicted"/>
<dbReference type="SUPFAM" id="SSF56300">
    <property type="entry name" value="Metallo-dependent phosphatases"/>
    <property type="match status" value="1"/>
</dbReference>
<dbReference type="OrthoDB" id="333971at2"/>
<dbReference type="EMBL" id="FNTB01000001">
    <property type="protein sequence ID" value="SEB61897.1"/>
    <property type="molecule type" value="Genomic_DNA"/>
</dbReference>
<dbReference type="InterPro" id="IPR029052">
    <property type="entry name" value="Metallo-depent_PP-like"/>
</dbReference>
<evidence type="ECO:0008006" key="3">
    <source>
        <dbReference type="Google" id="ProtNLM"/>
    </source>
</evidence>
<reference evidence="1 2" key="1">
    <citation type="submission" date="2016-10" db="EMBL/GenBank/DDBJ databases">
        <authorList>
            <person name="de Groot N.N."/>
        </authorList>
    </citation>
    <scope>NUCLEOTIDE SEQUENCE [LARGE SCALE GENOMIC DNA]</scope>
    <source>
        <strain evidence="1 2">MAR_2009_71</strain>
    </source>
</reference>
<evidence type="ECO:0000313" key="2">
    <source>
        <dbReference type="Proteomes" id="UP000183038"/>
    </source>
</evidence>
<dbReference type="RefSeq" id="WP_074670706.1">
    <property type="nucleotide sequence ID" value="NZ_FNTB01000001.1"/>
</dbReference>
<dbReference type="Gene3D" id="2.40.160.50">
    <property type="entry name" value="membrane protein fhac: a member of the omp85/tpsb transporter family"/>
    <property type="match status" value="1"/>
</dbReference>
<evidence type="ECO:0000313" key="1">
    <source>
        <dbReference type="EMBL" id="SEB61897.1"/>
    </source>
</evidence>
<organism evidence="1 2">
    <name type="scientific">Maribacter dokdonensis</name>
    <dbReference type="NCBI Taxonomy" id="320912"/>
    <lineage>
        <taxon>Bacteria</taxon>
        <taxon>Pseudomonadati</taxon>
        <taxon>Bacteroidota</taxon>
        <taxon>Flavobacteriia</taxon>
        <taxon>Flavobacteriales</taxon>
        <taxon>Flavobacteriaceae</taxon>
        <taxon>Maribacter</taxon>
    </lineage>
</organism>
<gene>
    <name evidence="1" type="ORF">SAMN05192540_1077</name>
</gene>
<dbReference type="Proteomes" id="UP000183038">
    <property type="component" value="Unassembled WGS sequence"/>
</dbReference>
<dbReference type="AlphaFoldDB" id="A0A1H4KTR3"/>
<name>A0A1H4KTR3_9FLAO</name>
<sequence>MTNLPYHSWANYLTVKPFSILIALLFVSSCATYQEQSNIHSDSTVENTNDITHTFYIAGGLGNASSAPNNALLQRFKEELDLATENSTLVFTGDNISPETNNWLIDSLFIQQQLDLSSNFKGETIFLPGNNEWKSYKLNKIEKVENYLKDIERQNTAVLPNNGCPIEHKVINDDLDLILVDSKWFVSNWSRVEDINKKCSDIITRRRFMEELEGYIGDGQGKNIVIAMHHPVFTNGTYAGKTTVKDHATPLPLVGTIKNAVMDLGAFDPEHVNSRRYNYLRIAVSALAQANDRITLISGHEESLQLLEGGGIHQIVSGSLGEKSAAKLTAGRITAIGGSIDYHGEYVYGERGFARLDYFKDGSSKVTFVSENDLSSSKTFNVLSKKETEKEFDQFTANGKEIEETNILDDPKDYNKSGFYKFLWGERYRNYYGKPVEAPIVQLDTLYGGLSVVKEGGGHQSFSLRLEDANGKQYAMRSLKKSALKFLKFKLPGISYNTQDYQDTWAEKAISDFFTTAHPYMQLVINPLAKSVGINHSDTDLFYVPKQDSLKQFNENYGDELYYIERRPSEEQAHYKGYRRTIHENSGEVVDYESTTDMLEKIKSDESYRVDEKSFIRARIFDMLIGDWDRHQDQWRWIEYESPDGEKEFMPVPRDRDNAFPRFDGKVIPFVQWFVPGTRNWETYDEDVDNVKWLNLSGNRLDRTLATSYGPEAWVEEARAIQDGMTAEVIENAFKRLPLAVQDETSEYIKQSLKQRLETLPKTAEAYANYLNKIVAVLGTEKDDIFTMTRMKNGETKVVVKRILSDEKNELVYSRTFNDSLTKEVWIYGLGDDDVFVVEGEENPKTKLRIIGGYGDDTYTIGNKKKVKLYDWEHEKIDIQDQKPKTLLTDNYKTNTFHFRYFEPNTNVLVPTLGFRTDDGFFLGASNTYTQKGIDGNSFRQQHSISANYYFNFKAAELSYSGIYGSVFPGWNFETSAYFANDRYVKNFFGFGNETVNNEDALDRDYYRGRIRMFKASAGLAYYSLRIRGLFESFKVDDNPNRLFNSNNLNNEIFETQNYGGLELTGEYDRDDAGDFPSKAIYFGFSAGYKMNIANNDNKFGYASLKVGFDHKLEHKGNLVFSTIAEYKGLFDYNDVYFYHTPSIGGGNGLRGFRDERFTGKSYFYQSSDLKLKLKRYITAVSPVTIGMYGGFDYGRVWMPNESSNVWHTSQGGGFWISSLKALTFNIGYFNSKESNLIQVGFGISI</sequence>
<protein>
    <recommendedName>
        <fullName evidence="3">Haemolysin activator HlyB C-terminal domain-containing protein</fullName>
    </recommendedName>
</protein>
<accession>A0A1H4KTR3</accession>